<proteinExistence type="predicted"/>
<protein>
    <submittedName>
        <fullName evidence="3">Uncharacterized protein</fullName>
    </submittedName>
</protein>
<keyword evidence="2" id="KW-1133">Transmembrane helix</keyword>
<gene>
    <name evidence="3" type="ORF">GCM10010218_29210</name>
</gene>
<reference evidence="3" key="2">
    <citation type="submission" date="2020-09" db="EMBL/GenBank/DDBJ databases">
        <authorList>
            <person name="Sun Q."/>
            <person name="Ohkuma M."/>
        </authorList>
    </citation>
    <scope>NUCLEOTIDE SEQUENCE</scope>
    <source>
        <strain evidence="3">JCM 4059</strain>
    </source>
</reference>
<reference evidence="3" key="1">
    <citation type="journal article" date="2014" name="Int. J. Syst. Evol. Microbiol.">
        <title>Complete genome sequence of Corynebacterium casei LMG S-19264T (=DSM 44701T), isolated from a smear-ripened cheese.</title>
        <authorList>
            <consortium name="US DOE Joint Genome Institute (JGI-PGF)"/>
            <person name="Walter F."/>
            <person name="Albersmeier A."/>
            <person name="Kalinowski J."/>
            <person name="Ruckert C."/>
        </authorList>
    </citation>
    <scope>NUCLEOTIDE SEQUENCE</scope>
    <source>
        <strain evidence="3">JCM 4059</strain>
    </source>
</reference>
<evidence type="ECO:0000256" key="1">
    <source>
        <dbReference type="SAM" id="MobiDB-lite"/>
    </source>
</evidence>
<feature type="region of interest" description="Disordered" evidence="1">
    <location>
        <begin position="1"/>
        <end position="25"/>
    </location>
</feature>
<feature type="transmembrane region" description="Helical" evidence="2">
    <location>
        <begin position="157"/>
        <end position="183"/>
    </location>
</feature>
<evidence type="ECO:0000313" key="3">
    <source>
        <dbReference type="EMBL" id="GHF46133.1"/>
    </source>
</evidence>
<dbReference type="AlphaFoldDB" id="A0A919B310"/>
<sequence>MTAVTGHHHEQRTTTGSPAAETMRQQEGERWPWLPRPRGAAWLVLRQHRTTAWIALGLLAALLVELVWLRFTMAGYIDRHGLRDACDVSGADCAVERMAAVEHFRSVYGDLLHYSGLFLGYLPLLAGLFVAGPMVARELETGTYRMAWTQAVSPARWLAAKLAVPVVAVLGGVSLLTAARTWAWSVVPASLLPGERWHSVFDTIGPLPVARCLLAVAAGALVGLLVRRTVGAMAVTLVASGVLEWLIGTLRDSGLVAPVTELSKDMPGLILGPGDWVVERGLITPDGGRVPEPGCKVGITPEQCVTQHDALGWYLDYHPASHLWELQWAEAGLTAAAAVALAAAALAYVRRAYP</sequence>
<name>A0A919B310_9ACTN</name>
<feature type="transmembrane region" description="Helical" evidence="2">
    <location>
        <begin position="52"/>
        <end position="71"/>
    </location>
</feature>
<keyword evidence="4" id="KW-1185">Reference proteome</keyword>
<organism evidence="3 4">
    <name type="scientific">Streptomyces mashuensis</name>
    <dbReference type="NCBI Taxonomy" id="33904"/>
    <lineage>
        <taxon>Bacteria</taxon>
        <taxon>Bacillati</taxon>
        <taxon>Actinomycetota</taxon>
        <taxon>Actinomycetes</taxon>
        <taxon>Kitasatosporales</taxon>
        <taxon>Streptomycetaceae</taxon>
        <taxon>Streptomyces</taxon>
    </lineage>
</organism>
<evidence type="ECO:0000256" key="2">
    <source>
        <dbReference type="SAM" id="Phobius"/>
    </source>
</evidence>
<accession>A0A919B310</accession>
<dbReference type="Proteomes" id="UP000638313">
    <property type="component" value="Unassembled WGS sequence"/>
</dbReference>
<feature type="transmembrane region" description="Helical" evidence="2">
    <location>
        <begin position="203"/>
        <end position="225"/>
    </location>
</feature>
<keyword evidence="2" id="KW-0812">Transmembrane</keyword>
<feature type="transmembrane region" description="Helical" evidence="2">
    <location>
        <begin position="230"/>
        <end position="248"/>
    </location>
</feature>
<feature type="transmembrane region" description="Helical" evidence="2">
    <location>
        <begin position="111"/>
        <end position="136"/>
    </location>
</feature>
<dbReference type="EMBL" id="BNBD01000005">
    <property type="protein sequence ID" value="GHF46133.1"/>
    <property type="molecule type" value="Genomic_DNA"/>
</dbReference>
<comment type="caution">
    <text evidence="3">The sequence shown here is derived from an EMBL/GenBank/DDBJ whole genome shotgun (WGS) entry which is preliminary data.</text>
</comment>
<feature type="transmembrane region" description="Helical" evidence="2">
    <location>
        <begin position="331"/>
        <end position="349"/>
    </location>
</feature>
<evidence type="ECO:0000313" key="4">
    <source>
        <dbReference type="Proteomes" id="UP000638313"/>
    </source>
</evidence>
<keyword evidence="2" id="KW-0472">Membrane</keyword>
<dbReference type="RefSeq" id="WP_190129977.1">
    <property type="nucleotide sequence ID" value="NZ_BNBD01000005.1"/>
</dbReference>